<dbReference type="EMBL" id="JAHLJV010000017">
    <property type="protein sequence ID" value="KAK1595029.1"/>
    <property type="molecule type" value="Genomic_DNA"/>
</dbReference>
<organism evidence="2 3">
    <name type="scientific">Colletotrichum navitas</name>
    <dbReference type="NCBI Taxonomy" id="681940"/>
    <lineage>
        <taxon>Eukaryota</taxon>
        <taxon>Fungi</taxon>
        <taxon>Dikarya</taxon>
        <taxon>Ascomycota</taxon>
        <taxon>Pezizomycotina</taxon>
        <taxon>Sordariomycetes</taxon>
        <taxon>Hypocreomycetidae</taxon>
        <taxon>Glomerellales</taxon>
        <taxon>Glomerellaceae</taxon>
        <taxon>Colletotrichum</taxon>
        <taxon>Colletotrichum graminicola species complex</taxon>
    </lineage>
</organism>
<name>A0AAD8Q3T6_9PEZI</name>
<feature type="signal peptide" evidence="1">
    <location>
        <begin position="1"/>
        <end position="18"/>
    </location>
</feature>
<comment type="caution">
    <text evidence="2">The sequence shown here is derived from an EMBL/GenBank/DDBJ whole genome shotgun (WGS) entry which is preliminary data.</text>
</comment>
<keyword evidence="1" id="KW-0732">Signal</keyword>
<evidence type="ECO:0000313" key="3">
    <source>
        <dbReference type="Proteomes" id="UP001230504"/>
    </source>
</evidence>
<sequence>MEVSKIRVWLMLPALVRSLLVFPWALEASTGIQGHQDGPSPLPSDEFPVAPHPTATCVCVRVCVGVRKKRVKRWATCATLCVCARACVCALQLHRHVAAPKQEAEEGRT</sequence>
<accession>A0AAD8Q3T6</accession>
<feature type="chain" id="PRO_5042242814" description="Secreted protein" evidence="1">
    <location>
        <begin position="19"/>
        <end position="109"/>
    </location>
</feature>
<dbReference type="AlphaFoldDB" id="A0AAD8Q3T6"/>
<evidence type="ECO:0000256" key="1">
    <source>
        <dbReference type="SAM" id="SignalP"/>
    </source>
</evidence>
<evidence type="ECO:0008006" key="4">
    <source>
        <dbReference type="Google" id="ProtNLM"/>
    </source>
</evidence>
<evidence type="ECO:0000313" key="2">
    <source>
        <dbReference type="EMBL" id="KAK1595029.1"/>
    </source>
</evidence>
<proteinExistence type="predicted"/>
<reference evidence="2" key="1">
    <citation type="submission" date="2021-06" db="EMBL/GenBank/DDBJ databases">
        <title>Comparative genomics, transcriptomics and evolutionary studies reveal genomic signatures of adaptation to plant cell wall in hemibiotrophic fungi.</title>
        <authorList>
            <consortium name="DOE Joint Genome Institute"/>
            <person name="Baroncelli R."/>
            <person name="Diaz J.F."/>
            <person name="Benocci T."/>
            <person name="Peng M."/>
            <person name="Battaglia E."/>
            <person name="Haridas S."/>
            <person name="Andreopoulos W."/>
            <person name="Labutti K."/>
            <person name="Pangilinan J."/>
            <person name="Floch G.L."/>
            <person name="Makela M.R."/>
            <person name="Henrissat B."/>
            <person name="Grigoriev I.V."/>
            <person name="Crouch J.A."/>
            <person name="De Vries R.P."/>
            <person name="Sukno S.A."/>
            <person name="Thon M.R."/>
        </authorList>
    </citation>
    <scope>NUCLEOTIDE SEQUENCE</scope>
    <source>
        <strain evidence="2">CBS 125086</strain>
    </source>
</reference>
<protein>
    <recommendedName>
        <fullName evidence="4">Secreted protein</fullName>
    </recommendedName>
</protein>
<keyword evidence="3" id="KW-1185">Reference proteome</keyword>
<gene>
    <name evidence="2" type="ORF">LY79DRAFT_547847</name>
</gene>
<dbReference type="GeneID" id="85441600"/>
<dbReference type="Proteomes" id="UP001230504">
    <property type="component" value="Unassembled WGS sequence"/>
</dbReference>
<dbReference type="RefSeq" id="XP_060416118.1">
    <property type="nucleotide sequence ID" value="XM_060557360.1"/>
</dbReference>